<accession>A0AAV4BTM5</accession>
<proteinExistence type="predicted"/>
<evidence type="ECO:0000259" key="2">
    <source>
        <dbReference type="PROSITE" id="PS50041"/>
    </source>
</evidence>
<evidence type="ECO:0000313" key="4">
    <source>
        <dbReference type="Proteomes" id="UP000735302"/>
    </source>
</evidence>
<sequence>MRERKFGGKQEYGKERKRRRGEKAQEVKETEKKRKDDERECENLGGSLATIRSEEESKVVKDFLNQVSIPDSKWGTGYGVWLAGSDTGSEGNWYWDTYGQKPKISNIFSDWRENEPNNAGSFGNFFDN</sequence>
<feature type="domain" description="C-type lectin" evidence="2">
    <location>
        <begin position="36"/>
        <end position="121"/>
    </location>
</feature>
<keyword evidence="4" id="KW-1185">Reference proteome</keyword>
<gene>
    <name evidence="3" type="ORF">PoB_005033100</name>
</gene>
<feature type="compositionally biased region" description="Basic and acidic residues" evidence="1">
    <location>
        <begin position="22"/>
        <end position="42"/>
    </location>
</feature>
<dbReference type="InterPro" id="IPR001304">
    <property type="entry name" value="C-type_lectin-like"/>
</dbReference>
<evidence type="ECO:0000313" key="3">
    <source>
        <dbReference type="EMBL" id="GFO23826.1"/>
    </source>
</evidence>
<dbReference type="Proteomes" id="UP000735302">
    <property type="component" value="Unassembled WGS sequence"/>
</dbReference>
<dbReference type="Pfam" id="PF00059">
    <property type="entry name" value="Lectin_C"/>
    <property type="match status" value="1"/>
</dbReference>
<dbReference type="EMBL" id="BLXT01005539">
    <property type="protein sequence ID" value="GFO23826.1"/>
    <property type="molecule type" value="Genomic_DNA"/>
</dbReference>
<protein>
    <submittedName>
        <fullName evidence="3">C-type lectin 9</fullName>
    </submittedName>
</protein>
<dbReference type="Gene3D" id="3.10.100.10">
    <property type="entry name" value="Mannose-Binding Protein A, subunit A"/>
    <property type="match status" value="1"/>
</dbReference>
<dbReference type="InterPro" id="IPR016187">
    <property type="entry name" value="CTDL_fold"/>
</dbReference>
<dbReference type="SUPFAM" id="SSF56436">
    <property type="entry name" value="C-type lectin-like"/>
    <property type="match status" value="1"/>
</dbReference>
<dbReference type="CDD" id="cd00037">
    <property type="entry name" value="CLECT"/>
    <property type="match status" value="1"/>
</dbReference>
<feature type="region of interest" description="Disordered" evidence="1">
    <location>
        <begin position="1"/>
        <end position="43"/>
    </location>
</feature>
<dbReference type="InterPro" id="IPR016186">
    <property type="entry name" value="C-type_lectin-like/link_sf"/>
</dbReference>
<name>A0AAV4BTM5_9GAST</name>
<organism evidence="3 4">
    <name type="scientific">Plakobranchus ocellatus</name>
    <dbReference type="NCBI Taxonomy" id="259542"/>
    <lineage>
        <taxon>Eukaryota</taxon>
        <taxon>Metazoa</taxon>
        <taxon>Spiralia</taxon>
        <taxon>Lophotrochozoa</taxon>
        <taxon>Mollusca</taxon>
        <taxon>Gastropoda</taxon>
        <taxon>Heterobranchia</taxon>
        <taxon>Euthyneura</taxon>
        <taxon>Panpulmonata</taxon>
        <taxon>Sacoglossa</taxon>
        <taxon>Placobranchoidea</taxon>
        <taxon>Plakobranchidae</taxon>
        <taxon>Plakobranchus</taxon>
    </lineage>
</organism>
<evidence type="ECO:0000256" key="1">
    <source>
        <dbReference type="SAM" id="MobiDB-lite"/>
    </source>
</evidence>
<reference evidence="3 4" key="1">
    <citation type="journal article" date="2021" name="Elife">
        <title>Chloroplast acquisition without the gene transfer in kleptoplastic sea slugs, Plakobranchus ocellatus.</title>
        <authorList>
            <person name="Maeda T."/>
            <person name="Takahashi S."/>
            <person name="Yoshida T."/>
            <person name="Shimamura S."/>
            <person name="Takaki Y."/>
            <person name="Nagai Y."/>
            <person name="Toyoda A."/>
            <person name="Suzuki Y."/>
            <person name="Arimoto A."/>
            <person name="Ishii H."/>
            <person name="Satoh N."/>
            <person name="Nishiyama T."/>
            <person name="Hasebe M."/>
            <person name="Maruyama T."/>
            <person name="Minagawa J."/>
            <person name="Obokata J."/>
            <person name="Shigenobu S."/>
        </authorList>
    </citation>
    <scope>NUCLEOTIDE SEQUENCE [LARGE SCALE GENOMIC DNA]</scope>
</reference>
<dbReference type="PROSITE" id="PS50041">
    <property type="entry name" value="C_TYPE_LECTIN_2"/>
    <property type="match status" value="1"/>
</dbReference>
<dbReference type="AlphaFoldDB" id="A0AAV4BTM5"/>
<comment type="caution">
    <text evidence="3">The sequence shown here is derived from an EMBL/GenBank/DDBJ whole genome shotgun (WGS) entry which is preliminary data.</text>
</comment>
<feature type="compositionally biased region" description="Basic and acidic residues" evidence="1">
    <location>
        <begin position="1"/>
        <end position="14"/>
    </location>
</feature>